<accession>A0A9E6PFQ8</accession>
<keyword evidence="14" id="KW-1185">Reference proteome</keyword>
<dbReference type="Gene3D" id="3.30.559.30">
    <property type="entry name" value="Nonribosomal peptide synthetase, condensation domain"/>
    <property type="match status" value="3"/>
</dbReference>
<feature type="domain" description="Carrier" evidence="12">
    <location>
        <begin position="2068"/>
        <end position="2143"/>
    </location>
</feature>
<dbReference type="PANTHER" id="PTHR45527">
    <property type="entry name" value="NONRIBOSOMAL PEPTIDE SYNTHETASE"/>
    <property type="match status" value="1"/>
</dbReference>
<dbReference type="CDD" id="cd05930">
    <property type="entry name" value="A_NRPS"/>
    <property type="match status" value="1"/>
</dbReference>
<dbReference type="PANTHER" id="PTHR45527:SF1">
    <property type="entry name" value="FATTY ACID SYNTHASE"/>
    <property type="match status" value="1"/>
</dbReference>
<keyword evidence="6" id="KW-0436">Ligase</keyword>
<dbReference type="Gene3D" id="3.30.559.10">
    <property type="entry name" value="Chloramphenicol acetyltransferase-like domain"/>
    <property type="match status" value="3"/>
</dbReference>
<dbReference type="InterPro" id="IPR000873">
    <property type="entry name" value="AMP-dep_synth/lig_dom"/>
</dbReference>
<protein>
    <recommendedName>
        <fullName evidence="10">L-cysteine--[L-cysteinyl-carrier protein] ligase</fullName>
        <ecNumber evidence="9">6.2.1.69</ecNumber>
    </recommendedName>
    <alternativeName>
        <fullName evidence="10">L-cysteine--[L-cysteinyl-carrier protein] ligase</fullName>
    </alternativeName>
</protein>
<dbReference type="SUPFAM" id="SSF55469">
    <property type="entry name" value="FMN-dependent nitroreductase-like"/>
    <property type="match status" value="1"/>
</dbReference>
<dbReference type="CDD" id="cd02142">
    <property type="entry name" value="McbC_SagB-like_oxidoreductase"/>
    <property type="match status" value="1"/>
</dbReference>
<evidence type="ECO:0000256" key="9">
    <source>
        <dbReference type="ARBA" id="ARBA00066651"/>
    </source>
</evidence>
<dbReference type="FunFam" id="3.40.50.980:FF:000001">
    <property type="entry name" value="Non-ribosomal peptide synthetase"/>
    <property type="match status" value="3"/>
</dbReference>
<dbReference type="SUPFAM" id="SSF56801">
    <property type="entry name" value="Acetyl-CoA synthetase-like"/>
    <property type="match status" value="3"/>
</dbReference>
<comment type="similarity">
    <text evidence="3">Belongs to the ATP-dependent AMP-binding enzyme family.</text>
</comment>
<evidence type="ECO:0000256" key="4">
    <source>
        <dbReference type="ARBA" id="ARBA00022450"/>
    </source>
</evidence>
<proteinExistence type="inferred from homology"/>
<dbReference type="Gene3D" id="2.30.38.10">
    <property type="entry name" value="Luciferase, Domain 3"/>
    <property type="match status" value="3"/>
</dbReference>
<comment type="cofactor">
    <cofactor evidence="1">
        <name>pantetheine 4'-phosphate</name>
        <dbReference type="ChEBI" id="CHEBI:47942"/>
    </cofactor>
</comment>
<dbReference type="InterPro" id="IPR029479">
    <property type="entry name" value="Nitroreductase"/>
</dbReference>
<dbReference type="PROSITE" id="PS00455">
    <property type="entry name" value="AMP_BINDING"/>
    <property type="match status" value="3"/>
</dbReference>
<evidence type="ECO:0000256" key="8">
    <source>
        <dbReference type="ARBA" id="ARBA00052643"/>
    </source>
</evidence>
<sequence length="3470" mass="383642">MFDKTSLRDMTPAQFAALHKRPKITPAVRDDTPPPASFAQRRLWFLAQLAGGGDAYHVPFGLRLNGPLDRSALRQALDRLVARHESLRTTFSVEGDEVVQLIAEADCGCAWQIDDLARHPGADAQVASRADEEARTAFDLREGPLFRARLLILGEQEHVLLLTLHHIICDGWSMAVLTRELGELYDAFRQGLDDPLPVPTLQYADYAQWQQGWLAEQDQAGHADYWRDTLAGAPALLELPGDRPRPALQQYQGGFEPLQLDETLTQQLKALSLRHGCTLFMTLLAGWTVLLARLSGQDDLLIGTPVANRTRRETEGLIGFFVNTLVLRLSLADSPTTVQLLEQARAVALGAQEHQELPFEQVVELLNPERSQAYSPLFQVMFAWENTEPGTLQLGGLSGQPLRGSPQVAKFDLTLVLAEQDGRIVGGLEYARALFDGTTIARFAGYLRQVLEGMVAQPQQPVAALPLLSVEARDNLVREWGGSAPAVQPTGYLHRLFEAQVRRDPKAVAVRCGDDSLSYGELNTRANRLAHELRALGVGPEVRVGLCLERTLDMPLAVLAVLKAGGAYVPLDPGYPLARLQHMLLDSAPLVVLCHGPARSALRTALDGLAAQPLLLDLQDASRRAAPPDHDLAPEALRLTPDHLAYVIYTSGSTGQPKGVMVEHRGLQAVSAAWEDLYALRPGLRHLQMAGFSFDVFSADLIRALCFGGELVLCPRQTLMDPPALYTLLRDARIDFADFVPAVLGPLLAWAEERDQDLSFLETVVCGSDTWSVHSARQLRQLCGAGVRIVHAYGVTEASIDSTCFELPVQPVAEASLPIGRALASARIYLLDGFGAPVPPGVPGELHIGGVGVARGYLNQPELTAERFVDNPFVAGERLYRSGDLARYRADGNLEFLGRNDAQAKLRGLRLEPGEIEARLTDIAGVRDAVVLLRNDASSQSRLVAYYLGSDARGISPGVLREQLALHLPDYMVPSAFVHLDAWPLTANGKLDRTALPAPDTAALDQRHYVAPQNELETALARIWSEVLGVERVGRDDHFFALGGHSLLVMQVIARIRRHLGREVSASALFAAPQLKAFCRNLEGSTQRPQTPIRRIERGGAQTLSFAQQRLWFLAQMEGGSAAYHMPLNLRLRGQLQVPALERSLNQLLDRHEALRTRFISVEGEPRQVIAEPGQGLKLERLGATDDTDLERLVAHEGARGFDLEHGPLIRAVLVRLADDEHLLLLTLHHIVSDGWSMGVLTRELSQLYAAALADRDDPLPALPLQYLDYSAWQRQWLSGEVLQRQSDYWREALADAPVLLELPADHKRAPVQDYRGAVVPLVLDEELTRRLKELSHSQGTTLFMTVLAGWALVLARLSAQSDVVIGVPVANRPNSELEALIGFFVNTLALRLRVNGNPSVSQWLQHTRQVALQAQEHQDLPFEQVVELLNPPRSLAYSPLFQVLFAWEQGQQGQWALPGLTVEAVESRQPVAKFDLQLALSERDGQIVGGLEYASGLFDAQTVAGFGEYLRRVLMQMTADSDQAVARLDLLTPEQRRKLLHEWSRSDTDRAPQGRFLSRFEAQVRRAPQATALIHEDQHHSYTELNAAANRLAHFLREQGVAPEDRVGLSLERSPQMIIGLLAILKAGAAYVPFDPAYPSERLAYMLDDAAPSLLLTHSGLRERLPARAGERPLYCLDSDQSLWADQPGSNPEVATRPDNLAYVLYTSGSSGRPKGVAHTLRALDNLIDWQLHEAAGQTPAPRRVLQFASLNFDVSFQEIFSTLCQGGCLVLMSEDGRKDLATLRPTLVANDVQRAFLPFAVLQQVAGLTQADAPVPRGGCDIVTAGEALRVNDELRGFVQGLGGAHLYNQYGPTESHVVSQFSLACAAAADWPEAPPIGRPINNARLYVLDDALNLVPPGVAGELYIAGACLARGYLNQPELTAERFLPDPFSEEPGARMYRSGDQARWLADGNLQYLGRIDQQVKLRGFRVELGEIDSLLQQQPGVLEAAVLLREDAPGDKQLVAYIVGSAPVETLREALRRQLPDYMVPSAWVSLANLPLTRNGKLDRRALPVPERISASAYVAPREADEIQLTAIWAEVLRCERVGLQDNFFELGGHSLLATRLVYAINQRMAAQLSLSSLFNTPTPGELMGAIRASRDEQIRNEPAFAVIQPDPAGRYQPFPLTDIQQAYWFGRESTVSLGGVSAHGYEELRIRDFDIARFERALNRMIERHDMLRVVFLSDGTQQVLEQVPTYRMPQTDLRGLDREAAQQALDNNRQRLSHQVLDASRWPLFEFSLTLLDDGISHLHISLDALIVDAASSQILARELMGFYLEPQRTLPAPGLNFRDYVLAEQQLRRGARYERALAYWRERVADLAPAPDLPLVCQPQSIATPHFTRRDRQLSVEHWSRIKALAKQFGVTPSVVLLTAFCEVLALWSRQPRFTLSLPLFNRLPLHPEVDSIIGDFTSLVLLEVQIDGNLGFTDKARAIQQRLWQDIDHAVVSGVRVLRELSQARGAQQTAIPIVFNSTLSEAATQQAEYNLADALQAQNVHSITQTPQVWIDHTLLELEGRLLFNWDSIDELFPEGLVEQMFVAYNQVLDRLLEPAAWSAGTPALLPQACLPPAPAYRQTPLLMHELFDRQAQATPDAVALIAPGRQLSYAQLRHEARQLGAHLQAQGARPNQLVAVMMERGWEQLVATLAILYAGGAYLPIDPALPAQRVRHLLERAEARLLLGQPPLKPDSQWSDLVRIITVSESLDTGETALQTVELTPEDLAYVIYTSGSTGMPKGVVIDHRGAVNTLLDINRRFAVGAQDRILAISSLSFDLSVYDFFGSLAVGAAVVLLEPRLALDPLHWRELIERHRVSLWNSVPALLGLLLESVEQQGGELPPCLRLAMLSGDWIPLNLADRARALQPAIEVVSLGGATEASIWSICYPIGPVDPDWRSIPYGKALDHQRFHVLDQALQPRPTWVPGQLYIGGVGLAKGYWRDEKQTSASFFAHPATGERLYRTGDLGRLLPDGNIEFLGREDNQVKVQGYRIELGEIEAVLNRHPGVQSAVVRILGEQLGEKRLVAYVIRSDAQLQASDFALYLADKLPAYMVPTSFTFLAAWPLSANGKVDKNRLPQPQEDEDSGPLLTPEGPREQRLVEIVEQLLKRQAIAGNANLLSLGATSIDIVRISNALAAELQFRPHLAQLLAQPTLANLIELYRRNLATQSSPSRVPQPAAAEEVIEDPQLRQQFKADERGRRRFAQPLPAVALALPTDAGFAQRFRECRSVRRYDPQAIPNSAFAHWLAGLSRGQLDGEVKYQFPSAGGLYPLQAYLYIKPQRVEGVPGGAFYYDPVRHRLLSMGEDSQLDPDTYDYFVNRPVYENAAFSLFLIADMAAIRPLYGERSRDFCHIEAGAMTQLLTLTAAHHGLGLCGMGSIDEQALPRLFELGASHQLIYSMVGGLRDEGERRSTEVEAFTRTQAQDDSDMEEIEI</sequence>
<dbReference type="FunFam" id="3.30.559.10:FF:000012">
    <property type="entry name" value="Non-ribosomal peptide synthetase"/>
    <property type="match status" value="2"/>
</dbReference>
<dbReference type="InterPro" id="IPR000415">
    <property type="entry name" value="Nitroreductase-like"/>
</dbReference>
<dbReference type="InterPro" id="IPR001242">
    <property type="entry name" value="Condensation_dom"/>
</dbReference>
<dbReference type="Gene3D" id="3.30.300.30">
    <property type="match status" value="3"/>
</dbReference>
<name>A0A9E6PFQ8_9PSED</name>
<reference evidence="13 14" key="1">
    <citation type="journal article" date="2020" name="Microorganisms">
        <title>Reliable Identification of Environmental Pseudomonas Isolates Using the rpoD Gene.</title>
        <authorList>
            <consortium name="The Broad Institute Genome Sequencing Platform"/>
            <person name="Girard L."/>
            <person name="Lood C."/>
            <person name="Rokni-Zadeh H."/>
            <person name="van Noort V."/>
            <person name="Lavigne R."/>
            <person name="De Mot R."/>
        </authorList>
    </citation>
    <scope>NUCLEOTIDE SEQUENCE [LARGE SCALE GENOMIC DNA]</scope>
    <source>
        <strain evidence="13 14">RW8P3</strain>
    </source>
</reference>
<feature type="domain" description="Carrier" evidence="12">
    <location>
        <begin position="1011"/>
        <end position="1086"/>
    </location>
</feature>
<dbReference type="Pfam" id="PF13193">
    <property type="entry name" value="AMP-binding_C"/>
    <property type="match status" value="2"/>
</dbReference>
<dbReference type="CDD" id="cd19535">
    <property type="entry name" value="Cyc_NRPS"/>
    <property type="match status" value="1"/>
</dbReference>
<evidence type="ECO:0000259" key="12">
    <source>
        <dbReference type="PROSITE" id="PS50075"/>
    </source>
</evidence>
<comment type="pathway">
    <text evidence="2">Siderophore biosynthesis.</text>
</comment>
<reference evidence="13 14" key="2">
    <citation type="journal article" date="2021" name="Microorganisms">
        <title>The Ever-Expanding Pseudomonas Genus: Description of 43 New Species and Partition of the Pseudomonas putida Group.</title>
        <authorList>
            <person name="Girard L."/>
            <person name="Lood C."/>
            <person name="Hofte M."/>
            <person name="Vandamme P."/>
            <person name="Rokni-Zadeh H."/>
            <person name="van Noort V."/>
            <person name="Lavigne R."/>
            <person name="De Mot R."/>
        </authorList>
    </citation>
    <scope>NUCLEOTIDE SEQUENCE [LARGE SCALE GENOMIC DNA]</scope>
    <source>
        <strain evidence="13 14">RW8P3</strain>
    </source>
</reference>
<dbReference type="CDD" id="cd12114">
    <property type="entry name" value="A_NRPS_TlmIV_like"/>
    <property type="match status" value="1"/>
</dbReference>
<evidence type="ECO:0000256" key="2">
    <source>
        <dbReference type="ARBA" id="ARBA00004924"/>
    </source>
</evidence>
<dbReference type="GO" id="GO:0005829">
    <property type="term" value="C:cytosol"/>
    <property type="evidence" value="ECO:0007669"/>
    <property type="project" value="TreeGrafter"/>
</dbReference>
<dbReference type="CDD" id="cd17651">
    <property type="entry name" value="A_NRPS_VisG_like"/>
    <property type="match status" value="1"/>
</dbReference>
<dbReference type="InterPro" id="IPR023213">
    <property type="entry name" value="CAT-like_dom_sf"/>
</dbReference>
<evidence type="ECO:0000256" key="6">
    <source>
        <dbReference type="ARBA" id="ARBA00022598"/>
    </source>
</evidence>
<dbReference type="InterPro" id="IPR020845">
    <property type="entry name" value="AMP-binding_CS"/>
</dbReference>
<dbReference type="Pfam" id="PF00550">
    <property type="entry name" value="PP-binding"/>
    <property type="match status" value="3"/>
</dbReference>
<dbReference type="NCBIfam" id="TIGR01733">
    <property type="entry name" value="AA-adenyl-dom"/>
    <property type="match status" value="3"/>
</dbReference>
<dbReference type="FunFam" id="1.10.1200.10:FF:000005">
    <property type="entry name" value="Nonribosomal peptide synthetase 1"/>
    <property type="match status" value="1"/>
</dbReference>
<dbReference type="SUPFAM" id="SSF52777">
    <property type="entry name" value="CoA-dependent acyltransferases"/>
    <property type="match status" value="6"/>
</dbReference>
<dbReference type="NCBIfam" id="NF003417">
    <property type="entry name" value="PRK04813.1"/>
    <property type="match status" value="3"/>
</dbReference>
<dbReference type="FunFam" id="2.30.38.10:FF:000001">
    <property type="entry name" value="Non-ribosomal peptide synthetase PvdI"/>
    <property type="match status" value="2"/>
</dbReference>
<dbReference type="Gene3D" id="3.40.109.10">
    <property type="entry name" value="NADH Oxidase"/>
    <property type="match status" value="1"/>
</dbReference>
<evidence type="ECO:0000256" key="10">
    <source>
        <dbReference type="ARBA" id="ARBA00079103"/>
    </source>
</evidence>
<dbReference type="EMBL" id="CP077093">
    <property type="protein sequence ID" value="QXI25593.1"/>
    <property type="molecule type" value="Genomic_DNA"/>
</dbReference>
<dbReference type="RefSeq" id="WP_186676331.1">
    <property type="nucleotide sequence ID" value="NZ_CP077093.1"/>
</dbReference>
<dbReference type="FunFam" id="3.40.50.12780:FF:000012">
    <property type="entry name" value="Non-ribosomal peptide synthetase"/>
    <property type="match status" value="3"/>
</dbReference>
<dbReference type="InterPro" id="IPR020806">
    <property type="entry name" value="PKS_PP-bd"/>
</dbReference>
<evidence type="ECO:0000313" key="14">
    <source>
        <dbReference type="Proteomes" id="UP000634530"/>
    </source>
</evidence>
<feature type="region of interest" description="Disordered" evidence="11">
    <location>
        <begin position="3445"/>
        <end position="3470"/>
    </location>
</feature>
<dbReference type="NCBIfam" id="TIGR03605">
    <property type="entry name" value="antibiot_sagB"/>
    <property type="match status" value="1"/>
</dbReference>
<comment type="catalytic activity">
    <reaction evidence="8">
        <text>holo-[peptidyl-carrier protein] + L-cysteine + ATP = L-cysteinyl-[peptidyl-carrier protein] + AMP + diphosphate</text>
        <dbReference type="Rhea" id="RHEA:61680"/>
        <dbReference type="Rhea" id="RHEA-COMP:11480"/>
        <dbReference type="Rhea" id="RHEA-COMP:15906"/>
        <dbReference type="ChEBI" id="CHEBI:30616"/>
        <dbReference type="ChEBI" id="CHEBI:33019"/>
        <dbReference type="ChEBI" id="CHEBI:35235"/>
        <dbReference type="ChEBI" id="CHEBI:64479"/>
        <dbReference type="ChEBI" id="CHEBI:144926"/>
        <dbReference type="ChEBI" id="CHEBI:456215"/>
        <dbReference type="EC" id="6.2.1.69"/>
    </reaction>
    <physiologicalReaction direction="left-to-right" evidence="8">
        <dbReference type="Rhea" id="RHEA:61681"/>
    </physiologicalReaction>
</comment>
<dbReference type="SUPFAM" id="SSF47336">
    <property type="entry name" value="ACP-like"/>
    <property type="match status" value="3"/>
</dbReference>
<comment type="similarity">
    <text evidence="7">Belongs to the NRP synthetase family.</text>
</comment>
<dbReference type="InterPro" id="IPR009081">
    <property type="entry name" value="PP-bd_ACP"/>
</dbReference>
<dbReference type="KEGG" id="pvw:HU752_016530"/>
<dbReference type="Proteomes" id="UP000634530">
    <property type="component" value="Chromosome"/>
</dbReference>
<dbReference type="PROSITE" id="PS00012">
    <property type="entry name" value="PHOSPHOPANTETHEINE"/>
    <property type="match status" value="1"/>
</dbReference>
<dbReference type="GO" id="GO:0009239">
    <property type="term" value="P:enterobactin biosynthetic process"/>
    <property type="evidence" value="ECO:0007669"/>
    <property type="project" value="TreeGrafter"/>
</dbReference>
<dbReference type="InterPro" id="IPR045851">
    <property type="entry name" value="AMP-bd_C_sf"/>
</dbReference>
<feature type="compositionally biased region" description="Acidic residues" evidence="11">
    <location>
        <begin position="3461"/>
        <end position="3470"/>
    </location>
</feature>
<dbReference type="FunFam" id="3.30.300.30:FF:000010">
    <property type="entry name" value="Enterobactin synthetase component F"/>
    <property type="match status" value="2"/>
</dbReference>
<feature type="domain" description="Carrier" evidence="12">
    <location>
        <begin position="3126"/>
        <end position="3201"/>
    </location>
</feature>
<dbReference type="InterPro" id="IPR006162">
    <property type="entry name" value="Ppantetheine_attach_site"/>
</dbReference>
<evidence type="ECO:0000256" key="5">
    <source>
        <dbReference type="ARBA" id="ARBA00022553"/>
    </source>
</evidence>
<dbReference type="FunFam" id="3.30.559.10:FF:000023">
    <property type="entry name" value="Non-ribosomal peptide synthetase"/>
    <property type="match status" value="1"/>
</dbReference>
<dbReference type="Pfam" id="PF00501">
    <property type="entry name" value="AMP-binding"/>
    <property type="match status" value="3"/>
</dbReference>
<evidence type="ECO:0000313" key="13">
    <source>
        <dbReference type="EMBL" id="QXI25593.1"/>
    </source>
</evidence>
<dbReference type="GO" id="GO:0047527">
    <property type="term" value="F:2,3-dihydroxybenzoate-serine ligase activity"/>
    <property type="evidence" value="ECO:0007669"/>
    <property type="project" value="TreeGrafter"/>
</dbReference>
<keyword evidence="5" id="KW-0597">Phosphoprotein</keyword>
<evidence type="ECO:0000256" key="7">
    <source>
        <dbReference type="ARBA" id="ARBA00029454"/>
    </source>
</evidence>
<dbReference type="GO" id="GO:0072330">
    <property type="term" value="P:monocarboxylic acid biosynthetic process"/>
    <property type="evidence" value="ECO:0007669"/>
    <property type="project" value="UniProtKB-ARBA"/>
</dbReference>
<dbReference type="InterPro" id="IPR057737">
    <property type="entry name" value="Condensation_MtbB-like"/>
</dbReference>
<dbReference type="GO" id="GO:0043041">
    <property type="term" value="P:amino acid activation for nonribosomal peptide biosynthetic process"/>
    <property type="evidence" value="ECO:0007669"/>
    <property type="project" value="TreeGrafter"/>
</dbReference>
<dbReference type="EC" id="6.2.1.69" evidence="9"/>
<dbReference type="PROSITE" id="PS50075">
    <property type="entry name" value="CARRIER"/>
    <property type="match status" value="3"/>
</dbReference>
<dbReference type="InterPro" id="IPR020051">
    <property type="entry name" value="SagB-type_dehydrogenase"/>
</dbReference>
<dbReference type="Gene3D" id="1.10.1200.10">
    <property type="entry name" value="ACP-like"/>
    <property type="match status" value="3"/>
</dbReference>
<dbReference type="InterPro" id="IPR010071">
    <property type="entry name" value="AA_adenyl_dom"/>
</dbReference>
<evidence type="ECO:0000256" key="1">
    <source>
        <dbReference type="ARBA" id="ARBA00001957"/>
    </source>
</evidence>
<evidence type="ECO:0000256" key="3">
    <source>
        <dbReference type="ARBA" id="ARBA00006432"/>
    </source>
</evidence>
<feature type="region of interest" description="Disordered" evidence="11">
    <location>
        <begin position="3108"/>
        <end position="3130"/>
    </location>
</feature>
<dbReference type="FunFam" id="1.10.1200.10:FF:000016">
    <property type="entry name" value="Non-ribosomal peptide synthase"/>
    <property type="match status" value="1"/>
</dbReference>
<dbReference type="Pfam" id="PF00881">
    <property type="entry name" value="Nitroreductase"/>
    <property type="match status" value="1"/>
</dbReference>
<dbReference type="InterPro" id="IPR025110">
    <property type="entry name" value="AMP-bd_C"/>
</dbReference>
<organism evidence="13 14">
    <name type="scientific">Pseudomonas vanderleydeniana</name>
    <dbReference type="NCBI Taxonomy" id="2745495"/>
    <lineage>
        <taxon>Bacteria</taxon>
        <taxon>Pseudomonadati</taxon>
        <taxon>Pseudomonadota</taxon>
        <taxon>Gammaproteobacteria</taxon>
        <taxon>Pseudomonadales</taxon>
        <taxon>Pseudomonadaceae</taxon>
        <taxon>Pseudomonas</taxon>
    </lineage>
</organism>
<dbReference type="GO" id="GO:0009366">
    <property type="term" value="C:enterobactin synthetase complex"/>
    <property type="evidence" value="ECO:0007669"/>
    <property type="project" value="TreeGrafter"/>
</dbReference>
<dbReference type="FunFam" id="3.30.559.30:FF:000006">
    <property type="entry name" value="Yersiniabactin polyketide/non-ribosomal peptide synthetase"/>
    <property type="match status" value="1"/>
</dbReference>
<dbReference type="SMART" id="SM00823">
    <property type="entry name" value="PKS_PP"/>
    <property type="match status" value="3"/>
</dbReference>
<keyword evidence="4" id="KW-0596">Phosphopantetheine</keyword>
<dbReference type="GO" id="GO:0031177">
    <property type="term" value="F:phosphopantetheine binding"/>
    <property type="evidence" value="ECO:0007669"/>
    <property type="project" value="InterPro"/>
</dbReference>
<dbReference type="CDD" id="cd19531">
    <property type="entry name" value="LCL_NRPS-like"/>
    <property type="match status" value="2"/>
</dbReference>
<evidence type="ECO:0000256" key="11">
    <source>
        <dbReference type="SAM" id="MobiDB-lite"/>
    </source>
</evidence>
<dbReference type="GO" id="GO:0016491">
    <property type="term" value="F:oxidoreductase activity"/>
    <property type="evidence" value="ECO:0007669"/>
    <property type="project" value="InterPro"/>
</dbReference>
<dbReference type="Gene3D" id="3.40.50.980">
    <property type="match status" value="6"/>
</dbReference>
<gene>
    <name evidence="13" type="ORF">HU752_016530</name>
</gene>
<dbReference type="Pfam" id="PF00668">
    <property type="entry name" value="Condensation"/>
    <property type="match status" value="3"/>
</dbReference>
<dbReference type="InterPro" id="IPR036736">
    <property type="entry name" value="ACP-like_sf"/>
</dbReference>